<evidence type="ECO:0000256" key="20">
    <source>
        <dbReference type="ARBA" id="ARBA00049559"/>
    </source>
</evidence>
<evidence type="ECO:0000256" key="16">
    <source>
        <dbReference type="ARBA" id="ARBA00048686"/>
    </source>
</evidence>
<name>A0A7J7XUJ0_PIPKU</name>
<keyword evidence="9" id="KW-0576">Peroxisome</keyword>
<keyword evidence="3" id="KW-0444">Lipid biosynthesis</keyword>
<dbReference type="InterPro" id="IPR052388">
    <property type="entry name" value="Peroxisomal_t2-enoyl-CoA_red"/>
</dbReference>
<comment type="subunit">
    <text evidence="12">Interacts with PEX5, probably required to target it into peroxisomes.</text>
</comment>
<evidence type="ECO:0000256" key="1">
    <source>
        <dbReference type="ARBA" id="ARBA00004275"/>
    </source>
</evidence>
<keyword evidence="5" id="KW-0276">Fatty acid metabolism</keyword>
<comment type="catalytic activity">
    <reaction evidence="17">
        <text>(2E)-hexenoyl-CoA + NADPH + H(+) = hexanoyl-CoA + NADP(+)</text>
        <dbReference type="Rhea" id="RHEA:44956"/>
        <dbReference type="ChEBI" id="CHEBI:15378"/>
        <dbReference type="ChEBI" id="CHEBI:57783"/>
        <dbReference type="ChEBI" id="CHEBI:58349"/>
        <dbReference type="ChEBI" id="CHEBI:62077"/>
        <dbReference type="ChEBI" id="CHEBI:62620"/>
    </reaction>
    <physiologicalReaction direction="left-to-right" evidence="17">
        <dbReference type="Rhea" id="RHEA:44957"/>
    </physiologicalReaction>
</comment>
<dbReference type="PANTHER" id="PTHR24317:SF7">
    <property type="entry name" value="PEROXISOMAL TRANS-2-ENOYL-COA REDUCTASE"/>
    <property type="match status" value="1"/>
</dbReference>
<accession>A0A7J7XUJ0</accession>
<dbReference type="InterPro" id="IPR002347">
    <property type="entry name" value="SDR_fam"/>
</dbReference>
<comment type="pathway">
    <text evidence="2">Lipid metabolism; fatty acid biosynthesis.</text>
</comment>
<evidence type="ECO:0000256" key="15">
    <source>
        <dbReference type="ARBA" id="ARBA00047570"/>
    </source>
</evidence>
<reference evidence="21 22" key="1">
    <citation type="journal article" date="2020" name="Nature">
        <title>Six reference-quality genomes reveal evolution of bat adaptations.</title>
        <authorList>
            <person name="Jebb D."/>
            <person name="Huang Z."/>
            <person name="Pippel M."/>
            <person name="Hughes G.M."/>
            <person name="Lavrichenko K."/>
            <person name="Devanna P."/>
            <person name="Winkler S."/>
            <person name="Jermiin L.S."/>
            <person name="Skirmuntt E.C."/>
            <person name="Katzourakis A."/>
            <person name="Burkitt-Gray L."/>
            <person name="Ray D.A."/>
            <person name="Sullivan K.A.M."/>
            <person name="Roscito J.G."/>
            <person name="Kirilenko B.M."/>
            <person name="Davalos L.M."/>
            <person name="Corthals A.P."/>
            <person name="Power M.L."/>
            <person name="Jones G."/>
            <person name="Ransome R.D."/>
            <person name="Dechmann D.K.N."/>
            <person name="Locatelli A.G."/>
            <person name="Puechmaille S.J."/>
            <person name="Fedrigo O."/>
            <person name="Jarvis E.D."/>
            <person name="Hiller M."/>
            <person name="Vernes S.C."/>
            <person name="Myers E.W."/>
            <person name="Teeling E.C."/>
        </authorList>
    </citation>
    <scope>NUCLEOTIDE SEQUENCE [LARGE SCALE GENOMIC DNA]</scope>
    <source>
        <strain evidence="21">MPipKuh1</strain>
        <tissue evidence="21">Flight muscle</tissue>
    </source>
</reference>
<comment type="catalytic activity">
    <reaction evidence="19">
        <text>(2E)-decenoyl-CoA + NADPH + H(+) = decanoyl-CoA + NADP(+)</text>
        <dbReference type="Rhea" id="RHEA:44960"/>
        <dbReference type="ChEBI" id="CHEBI:15378"/>
        <dbReference type="ChEBI" id="CHEBI:57783"/>
        <dbReference type="ChEBI" id="CHEBI:58349"/>
        <dbReference type="ChEBI" id="CHEBI:61406"/>
        <dbReference type="ChEBI" id="CHEBI:61430"/>
    </reaction>
    <physiologicalReaction direction="left-to-right" evidence="19">
        <dbReference type="Rhea" id="RHEA:44961"/>
    </physiologicalReaction>
</comment>
<dbReference type="Gene3D" id="3.40.50.720">
    <property type="entry name" value="NAD(P)-binding Rossmann-like Domain"/>
    <property type="match status" value="1"/>
</dbReference>
<evidence type="ECO:0000256" key="10">
    <source>
        <dbReference type="ARBA" id="ARBA00023160"/>
    </source>
</evidence>
<keyword evidence="4" id="KW-0597">Phosphoprotein</keyword>
<keyword evidence="8" id="KW-0443">Lipid metabolism</keyword>
<gene>
    <name evidence="21" type="ORF">mPipKuh1_010414</name>
</gene>
<dbReference type="EMBL" id="JACAGB010000007">
    <property type="protein sequence ID" value="KAF6353443.1"/>
    <property type="molecule type" value="Genomic_DNA"/>
</dbReference>
<dbReference type="GO" id="GO:0019166">
    <property type="term" value="F:trans-2-enoyl-CoA reductase (NADPH) activity"/>
    <property type="evidence" value="ECO:0007669"/>
    <property type="project" value="UniProtKB-EC"/>
</dbReference>
<sequence>MQHPSGRGVYNSWMREHGGSIVNIIIVTKNGFPGFAHSAAARDGVYNLSKTLALEWASSGVRINCVAPGIIYSQTAYDNYGDLAKDLFWGSYQKIPAKRIGVPEEQLPSSPGRWWTWMGARLCIITCSMCQIMTTGRREQGTFLLSKG</sequence>
<evidence type="ECO:0000256" key="14">
    <source>
        <dbReference type="ARBA" id="ARBA00041063"/>
    </source>
</evidence>
<organism evidence="21 22">
    <name type="scientific">Pipistrellus kuhlii</name>
    <name type="common">Kuhl's pipistrelle</name>
    <dbReference type="NCBI Taxonomy" id="59472"/>
    <lineage>
        <taxon>Eukaryota</taxon>
        <taxon>Metazoa</taxon>
        <taxon>Chordata</taxon>
        <taxon>Craniata</taxon>
        <taxon>Vertebrata</taxon>
        <taxon>Euteleostomi</taxon>
        <taxon>Mammalia</taxon>
        <taxon>Eutheria</taxon>
        <taxon>Laurasiatheria</taxon>
        <taxon>Chiroptera</taxon>
        <taxon>Yangochiroptera</taxon>
        <taxon>Vespertilionidae</taxon>
        <taxon>Pipistrellus</taxon>
    </lineage>
</organism>
<comment type="catalytic activity">
    <reaction evidence="15">
        <text>(2E)-dodecenoyl-CoA + NADPH + H(+) = dodecanoyl-CoA + NADP(+)</text>
        <dbReference type="Rhea" id="RHEA:44964"/>
        <dbReference type="ChEBI" id="CHEBI:15378"/>
        <dbReference type="ChEBI" id="CHEBI:57330"/>
        <dbReference type="ChEBI" id="CHEBI:57375"/>
        <dbReference type="ChEBI" id="CHEBI:57783"/>
        <dbReference type="ChEBI" id="CHEBI:58349"/>
    </reaction>
    <physiologicalReaction direction="left-to-right" evidence="15">
        <dbReference type="Rhea" id="RHEA:44965"/>
    </physiologicalReaction>
</comment>
<dbReference type="SUPFAM" id="SSF51735">
    <property type="entry name" value="NAD(P)-binding Rossmann-fold domains"/>
    <property type="match status" value="1"/>
</dbReference>
<evidence type="ECO:0000256" key="6">
    <source>
        <dbReference type="ARBA" id="ARBA00022857"/>
    </source>
</evidence>
<evidence type="ECO:0000256" key="17">
    <source>
        <dbReference type="ARBA" id="ARBA00049108"/>
    </source>
</evidence>
<keyword evidence="6" id="KW-0521">NADP</keyword>
<evidence type="ECO:0000256" key="4">
    <source>
        <dbReference type="ARBA" id="ARBA00022553"/>
    </source>
</evidence>
<evidence type="ECO:0000256" key="12">
    <source>
        <dbReference type="ARBA" id="ARBA00038622"/>
    </source>
</evidence>
<evidence type="ECO:0000256" key="5">
    <source>
        <dbReference type="ARBA" id="ARBA00022832"/>
    </source>
</evidence>
<dbReference type="Pfam" id="PF13561">
    <property type="entry name" value="adh_short_C2"/>
    <property type="match status" value="1"/>
</dbReference>
<evidence type="ECO:0000313" key="22">
    <source>
        <dbReference type="Proteomes" id="UP000558488"/>
    </source>
</evidence>
<keyword evidence="7" id="KW-0560">Oxidoreductase</keyword>
<evidence type="ECO:0000256" key="11">
    <source>
        <dbReference type="ARBA" id="ARBA00037124"/>
    </source>
</evidence>
<comment type="subcellular location">
    <subcellularLocation>
        <location evidence="1">Peroxisome</location>
    </subcellularLocation>
</comment>
<dbReference type="GO" id="GO:0005777">
    <property type="term" value="C:peroxisome"/>
    <property type="evidence" value="ECO:0007669"/>
    <property type="project" value="UniProtKB-SubCell"/>
</dbReference>
<keyword evidence="22" id="KW-1185">Reference proteome</keyword>
<comment type="function">
    <text evidence="11">Participates in chain elongation of fatty acids. Catalyzes the reduction of trans-2-enoyl-CoAs of varying chain lengths from 6:1 to 16:1, having maximum activity with 10:1 CoA. Has no 2,4-dienoyl-CoA reductase activity.</text>
</comment>
<dbReference type="PRINTS" id="PR00081">
    <property type="entry name" value="GDHRDH"/>
</dbReference>
<evidence type="ECO:0000256" key="19">
    <source>
        <dbReference type="ARBA" id="ARBA00049386"/>
    </source>
</evidence>
<dbReference type="Proteomes" id="UP000558488">
    <property type="component" value="Unassembled WGS sequence"/>
</dbReference>
<evidence type="ECO:0000256" key="18">
    <source>
        <dbReference type="ARBA" id="ARBA00049251"/>
    </source>
</evidence>
<dbReference type="GO" id="GO:0006633">
    <property type="term" value="P:fatty acid biosynthetic process"/>
    <property type="evidence" value="ECO:0007669"/>
    <property type="project" value="UniProtKB-KW"/>
</dbReference>
<evidence type="ECO:0000256" key="2">
    <source>
        <dbReference type="ARBA" id="ARBA00005194"/>
    </source>
</evidence>
<dbReference type="GO" id="GO:0033306">
    <property type="term" value="P:phytol metabolic process"/>
    <property type="evidence" value="ECO:0007669"/>
    <property type="project" value="TreeGrafter"/>
</dbReference>
<evidence type="ECO:0000313" key="21">
    <source>
        <dbReference type="EMBL" id="KAF6353443.1"/>
    </source>
</evidence>
<comment type="catalytic activity">
    <reaction evidence="20">
        <text>(2E)-octenoyl-CoA + NADPH + H(+) = octanoyl-CoA + NADP(+)</text>
        <dbReference type="Rhea" id="RHEA:44952"/>
        <dbReference type="ChEBI" id="CHEBI:15378"/>
        <dbReference type="ChEBI" id="CHEBI:57386"/>
        <dbReference type="ChEBI" id="CHEBI:57783"/>
        <dbReference type="ChEBI" id="CHEBI:58349"/>
        <dbReference type="ChEBI" id="CHEBI:62242"/>
    </reaction>
    <physiologicalReaction direction="left-to-right" evidence="20">
        <dbReference type="Rhea" id="RHEA:44953"/>
    </physiologicalReaction>
</comment>
<evidence type="ECO:0000256" key="7">
    <source>
        <dbReference type="ARBA" id="ARBA00023002"/>
    </source>
</evidence>
<evidence type="ECO:0000256" key="3">
    <source>
        <dbReference type="ARBA" id="ARBA00022516"/>
    </source>
</evidence>
<dbReference type="InterPro" id="IPR036291">
    <property type="entry name" value="NAD(P)-bd_dom_sf"/>
</dbReference>
<evidence type="ECO:0000256" key="13">
    <source>
        <dbReference type="ARBA" id="ARBA00038849"/>
    </source>
</evidence>
<proteinExistence type="predicted"/>
<comment type="catalytic activity">
    <reaction evidence="16">
        <text>(2E)-tetradecenoyl-CoA + NADPH + H(+) = tetradecanoyl-CoA + NADP(+)</text>
        <dbReference type="Rhea" id="RHEA:44968"/>
        <dbReference type="ChEBI" id="CHEBI:15378"/>
        <dbReference type="ChEBI" id="CHEBI:57385"/>
        <dbReference type="ChEBI" id="CHEBI:57783"/>
        <dbReference type="ChEBI" id="CHEBI:58349"/>
        <dbReference type="ChEBI" id="CHEBI:61405"/>
    </reaction>
    <physiologicalReaction direction="left-to-right" evidence="16">
        <dbReference type="Rhea" id="RHEA:44969"/>
    </physiologicalReaction>
</comment>
<comment type="caution">
    <text evidence="21">The sequence shown here is derived from an EMBL/GenBank/DDBJ whole genome shotgun (WGS) entry which is preliminary data.</text>
</comment>
<comment type="catalytic activity">
    <reaction evidence="18">
        <text>a (2E)-enoyl-CoA + NADPH + H(+) = a 2,3-saturated acyl-CoA + NADP(+)</text>
        <dbReference type="Rhea" id="RHEA:33763"/>
        <dbReference type="ChEBI" id="CHEBI:15378"/>
        <dbReference type="ChEBI" id="CHEBI:57783"/>
        <dbReference type="ChEBI" id="CHEBI:58349"/>
        <dbReference type="ChEBI" id="CHEBI:58856"/>
        <dbReference type="ChEBI" id="CHEBI:65111"/>
        <dbReference type="EC" id="1.3.1.38"/>
    </reaction>
    <physiologicalReaction direction="left-to-right" evidence="18">
        <dbReference type="Rhea" id="RHEA:33764"/>
    </physiologicalReaction>
</comment>
<dbReference type="AlphaFoldDB" id="A0A7J7XUJ0"/>
<dbReference type="EC" id="1.3.1.38" evidence="13"/>
<protein>
    <recommendedName>
        <fullName evidence="14">Peroxisomal trans-2-enoyl-CoA reductase</fullName>
        <ecNumber evidence="13">1.3.1.38</ecNumber>
    </recommendedName>
</protein>
<evidence type="ECO:0000256" key="9">
    <source>
        <dbReference type="ARBA" id="ARBA00023140"/>
    </source>
</evidence>
<dbReference type="PANTHER" id="PTHR24317">
    <property type="entry name" value="PEROXISOMAL TRANS-2-ENOYL-COA REDUCTASE"/>
    <property type="match status" value="1"/>
</dbReference>
<evidence type="ECO:0000256" key="8">
    <source>
        <dbReference type="ARBA" id="ARBA00023098"/>
    </source>
</evidence>
<keyword evidence="10" id="KW-0275">Fatty acid biosynthesis</keyword>